<feature type="compositionally biased region" description="Basic and acidic residues" evidence="1">
    <location>
        <begin position="28"/>
        <end position="48"/>
    </location>
</feature>
<keyword evidence="3" id="KW-1185">Reference proteome</keyword>
<name>A0A3P1V6B5_9ACTO</name>
<protein>
    <submittedName>
        <fullName evidence="2">Uncharacterized protein</fullName>
    </submittedName>
</protein>
<sequence>MSPGSGARRDPRVTGAARRRRRVVALSGRDRQRVEQGLEPEDLARADYDNDALSTAQRGSEHGAGANDARLLAEVPPHWQ</sequence>
<proteinExistence type="predicted"/>
<accession>A0A3P1V6B5</accession>
<dbReference type="Proteomes" id="UP000271272">
    <property type="component" value="Unassembled WGS sequence"/>
</dbReference>
<dbReference type="OrthoDB" id="3255913at2"/>
<feature type="region of interest" description="Disordered" evidence="1">
    <location>
        <begin position="1"/>
        <end position="80"/>
    </location>
</feature>
<dbReference type="AlphaFoldDB" id="A0A3P1V6B5"/>
<evidence type="ECO:0000313" key="2">
    <source>
        <dbReference type="EMBL" id="RRD29196.1"/>
    </source>
</evidence>
<dbReference type="EMBL" id="RQZC01000010">
    <property type="protein sequence ID" value="RRD29196.1"/>
    <property type="molecule type" value="Genomic_DNA"/>
</dbReference>
<organism evidence="2 3">
    <name type="scientific">Actinomyces bowdenii</name>
    <dbReference type="NCBI Taxonomy" id="131109"/>
    <lineage>
        <taxon>Bacteria</taxon>
        <taxon>Bacillati</taxon>
        <taxon>Actinomycetota</taxon>
        <taxon>Actinomycetes</taxon>
        <taxon>Actinomycetales</taxon>
        <taxon>Actinomycetaceae</taxon>
        <taxon>Actinomyces</taxon>
    </lineage>
</organism>
<comment type="caution">
    <text evidence="2">The sequence shown here is derived from an EMBL/GenBank/DDBJ whole genome shotgun (WGS) entry which is preliminary data.</text>
</comment>
<dbReference type="RefSeq" id="WP_124933884.1">
    <property type="nucleotide sequence ID" value="NZ_RQZC01000010.1"/>
</dbReference>
<gene>
    <name evidence="2" type="ORF">EII10_07510</name>
</gene>
<evidence type="ECO:0000256" key="1">
    <source>
        <dbReference type="SAM" id="MobiDB-lite"/>
    </source>
</evidence>
<reference evidence="2 3" key="1">
    <citation type="submission" date="2018-11" db="EMBL/GenBank/DDBJ databases">
        <title>Genomes From Bacteria Associated with the Canine Oral Cavity: a Test Case for Automated Genome-Based Taxonomic Assignment.</title>
        <authorList>
            <person name="Coil D.A."/>
            <person name="Jospin G."/>
            <person name="Darling A.E."/>
            <person name="Wallis C."/>
            <person name="Davis I.J."/>
            <person name="Harris S."/>
            <person name="Eisen J.A."/>
            <person name="Holcombe L.J."/>
            <person name="O'Flynn C."/>
        </authorList>
    </citation>
    <scope>NUCLEOTIDE SEQUENCE [LARGE SCALE GENOMIC DNA]</scope>
    <source>
        <strain evidence="2 3">OH5050</strain>
    </source>
</reference>
<evidence type="ECO:0000313" key="3">
    <source>
        <dbReference type="Proteomes" id="UP000271272"/>
    </source>
</evidence>